<dbReference type="VEuPathDB" id="FungiDB:I7I52_09589"/>
<reference evidence="2 3" key="1">
    <citation type="submission" date="2021-01" db="EMBL/GenBank/DDBJ databases">
        <title>Chromosome-level genome assembly of a human fungal pathogen reveals clustering of transcriptionally co-regulated genes.</title>
        <authorList>
            <person name="Voorhies M."/>
            <person name="Cohen S."/>
            <person name="Shea T.P."/>
            <person name="Petrus S."/>
            <person name="Munoz J.F."/>
            <person name="Poplawski S."/>
            <person name="Goldman W.E."/>
            <person name="Michael T."/>
            <person name="Cuomo C.A."/>
            <person name="Sil A."/>
            <person name="Beyhan S."/>
        </authorList>
    </citation>
    <scope>NUCLEOTIDE SEQUENCE [LARGE SCALE GENOMIC DNA]</scope>
    <source>
        <strain evidence="2 3">G184AR</strain>
    </source>
</reference>
<sequence>MFSSRERHNLLRYLSRENYVLVGTNLRDHILTVLRKRGSLSYKIHLVPVASIGQAIWLSPMPMAVLK</sequence>
<gene>
    <name evidence="2" type="ORF">I7I52_09589</name>
</gene>
<keyword evidence="1" id="KW-1133">Transmembrane helix</keyword>
<dbReference type="AlphaFoldDB" id="A0A8H7Z1B3"/>
<protein>
    <submittedName>
        <fullName evidence="2">Uncharacterized protein</fullName>
    </submittedName>
</protein>
<evidence type="ECO:0000313" key="3">
    <source>
        <dbReference type="Proteomes" id="UP000670092"/>
    </source>
</evidence>
<dbReference type="Proteomes" id="UP000670092">
    <property type="component" value="Unassembled WGS sequence"/>
</dbReference>
<accession>A0A8H7Z1B3</accession>
<comment type="caution">
    <text evidence="2">The sequence shown here is derived from an EMBL/GenBank/DDBJ whole genome shotgun (WGS) entry which is preliminary data.</text>
</comment>
<organism evidence="2 3">
    <name type="scientific">Ajellomyces capsulatus</name>
    <name type="common">Darling's disease fungus</name>
    <name type="synonym">Histoplasma capsulatum</name>
    <dbReference type="NCBI Taxonomy" id="5037"/>
    <lineage>
        <taxon>Eukaryota</taxon>
        <taxon>Fungi</taxon>
        <taxon>Dikarya</taxon>
        <taxon>Ascomycota</taxon>
        <taxon>Pezizomycotina</taxon>
        <taxon>Eurotiomycetes</taxon>
        <taxon>Eurotiomycetidae</taxon>
        <taxon>Onygenales</taxon>
        <taxon>Ajellomycetaceae</taxon>
        <taxon>Histoplasma</taxon>
    </lineage>
</organism>
<evidence type="ECO:0000313" key="2">
    <source>
        <dbReference type="EMBL" id="KAG5299323.1"/>
    </source>
</evidence>
<evidence type="ECO:0000256" key="1">
    <source>
        <dbReference type="SAM" id="Phobius"/>
    </source>
</evidence>
<keyword evidence="1" id="KW-0472">Membrane</keyword>
<feature type="transmembrane region" description="Helical" evidence="1">
    <location>
        <begin position="44"/>
        <end position="65"/>
    </location>
</feature>
<name>A0A8H7Z1B3_AJECA</name>
<keyword evidence="1" id="KW-0812">Transmembrane</keyword>
<dbReference type="EMBL" id="JAEVHI010000002">
    <property type="protein sequence ID" value="KAG5299323.1"/>
    <property type="molecule type" value="Genomic_DNA"/>
</dbReference>
<proteinExistence type="predicted"/>